<evidence type="ECO:0000256" key="1">
    <source>
        <dbReference type="SAM" id="Phobius"/>
    </source>
</evidence>
<organism evidence="2 3">
    <name type="scientific">Carya illinoinensis</name>
    <name type="common">Pecan</name>
    <dbReference type="NCBI Taxonomy" id="32201"/>
    <lineage>
        <taxon>Eukaryota</taxon>
        <taxon>Viridiplantae</taxon>
        <taxon>Streptophyta</taxon>
        <taxon>Embryophyta</taxon>
        <taxon>Tracheophyta</taxon>
        <taxon>Spermatophyta</taxon>
        <taxon>Magnoliopsida</taxon>
        <taxon>eudicotyledons</taxon>
        <taxon>Gunneridae</taxon>
        <taxon>Pentapetalae</taxon>
        <taxon>rosids</taxon>
        <taxon>fabids</taxon>
        <taxon>Fagales</taxon>
        <taxon>Juglandaceae</taxon>
        <taxon>Carya</taxon>
    </lineage>
</organism>
<keyword evidence="1" id="KW-1133">Transmembrane helix</keyword>
<keyword evidence="1" id="KW-0472">Membrane</keyword>
<dbReference type="GO" id="GO:0005737">
    <property type="term" value="C:cytoplasm"/>
    <property type="evidence" value="ECO:0007669"/>
    <property type="project" value="TreeGrafter"/>
</dbReference>
<dbReference type="Proteomes" id="UP000811246">
    <property type="component" value="Chromosome 10"/>
</dbReference>
<reference evidence="2" key="1">
    <citation type="submission" date="2021-01" db="EMBL/GenBank/DDBJ databases">
        <authorList>
            <person name="Lovell J.T."/>
            <person name="Bentley N."/>
            <person name="Bhattarai G."/>
            <person name="Jenkins J.W."/>
            <person name="Sreedasyam A."/>
            <person name="Alarcon Y."/>
            <person name="Bock C."/>
            <person name="Boston L."/>
            <person name="Carlson J."/>
            <person name="Cervantes K."/>
            <person name="Clermont K."/>
            <person name="Krom N."/>
            <person name="Kubenka K."/>
            <person name="Mamidi S."/>
            <person name="Mattison C."/>
            <person name="Monteros M."/>
            <person name="Pisani C."/>
            <person name="Plott C."/>
            <person name="Rajasekar S."/>
            <person name="Rhein H.S."/>
            <person name="Rohla C."/>
            <person name="Song M."/>
            <person name="Hilaire R.S."/>
            <person name="Shu S."/>
            <person name="Wells L."/>
            <person name="Wang X."/>
            <person name="Webber J."/>
            <person name="Heerema R.J."/>
            <person name="Klein P."/>
            <person name="Conner P."/>
            <person name="Grauke L."/>
            <person name="Grimwood J."/>
            <person name="Schmutz J."/>
            <person name="Randall J.J."/>
        </authorList>
    </citation>
    <scope>NUCLEOTIDE SEQUENCE</scope>
    <source>
        <tissue evidence="2">Leaf</tissue>
    </source>
</reference>
<feature type="transmembrane region" description="Helical" evidence="1">
    <location>
        <begin position="226"/>
        <end position="253"/>
    </location>
</feature>
<name>A0A922DSX9_CARIL</name>
<dbReference type="PANTHER" id="PTHR43096">
    <property type="entry name" value="DNAJ HOMOLOG 1, MITOCHONDRIAL-RELATED"/>
    <property type="match status" value="1"/>
</dbReference>
<evidence type="ECO:0000313" key="2">
    <source>
        <dbReference type="EMBL" id="KAG6690169.1"/>
    </source>
</evidence>
<dbReference type="GO" id="GO:0051082">
    <property type="term" value="F:unfolded protein binding"/>
    <property type="evidence" value="ECO:0007669"/>
    <property type="project" value="TreeGrafter"/>
</dbReference>
<dbReference type="GO" id="GO:0042026">
    <property type="term" value="P:protein refolding"/>
    <property type="evidence" value="ECO:0007669"/>
    <property type="project" value="TreeGrafter"/>
</dbReference>
<evidence type="ECO:0008006" key="4">
    <source>
        <dbReference type="Google" id="ProtNLM"/>
    </source>
</evidence>
<evidence type="ECO:0000313" key="3">
    <source>
        <dbReference type="Proteomes" id="UP000811246"/>
    </source>
</evidence>
<comment type="caution">
    <text evidence="2">The sequence shown here is derived from an EMBL/GenBank/DDBJ whole genome shotgun (WGS) entry which is preliminary data.</text>
</comment>
<sequence length="300" mass="33995">MPAQLLMAGVGLSPINGSSSLYTALSFSSTFHSTHLAASPSTCTRPQPRLHRWVPLVFSSSPSAAHLDHYAVLGLRRNASFAHVKRAYRLLARKVLSNETTRTQYDRDLKLQEDTDRRDRGKWNHRPECEDRARIYRWAEVRLKMQHERYWERHSYNITEENPSYDDSDEMSEEGSMDQEKGPFTEVLRSAFISIFILRTFGSRWSLTFSSLMAMFDRRLDAGYKIGYVIAWILGGSGGVLLTLCLSFASWVCGKTSSSIVALVVVAMWVASSLARYAPLPQGALLTLLYMSIKLQVELN</sequence>
<dbReference type="CDD" id="cd06257">
    <property type="entry name" value="DnaJ"/>
    <property type="match status" value="1"/>
</dbReference>
<dbReference type="InterPro" id="IPR001623">
    <property type="entry name" value="DnaJ_domain"/>
</dbReference>
<dbReference type="PANTHER" id="PTHR43096:SF58">
    <property type="entry name" value="CHAPERONE DNAJ-DOMAIN SUPERFAMILY PROTEIN"/>
    <property type="match status" value="1"/>
</dbReference>
<proteinExistence type="predicted"/>
<dbReference type="EMBL" id="CM031834">
    <property type="protein sequence ID" value="KAG6690169.1"/>
    <property type="molecule type" value="Genomic_DNA"/>
</dbReference>
<keyword evidence="1" id="KW-0812">Transmembrane</keyword>
<gene>
    <name evidence="2" type="ORF">I3842_10G001300</name>
</gene>
<accession>A0A922DSX9</accession>
<dbReference type="AlphaFoldDB" id="A0A922DSX9"/>
<protein>
    <recommendedName>
        <fullName evidence="4">J domain-containing protein</fullName>
    </recommendedName>
</protein>
<feature type="transmembrane region" description="Helical" evidence="1">
    <location>
        <begin position="260"/>
        <end position="278"/>
    </location>
</feature>